<organism evidence="2 3">
    <name type="scientific">Dyadobacter koreensis</name>
    <dbReference type="NCBI Taxonomy" id="408657"/>
    <lineage>
        <taxon>Bacteria</taxon>
        <taxon>Pseudomonadati</taxon>
        <taxon>Bacteroidota</taxon>
        <taxon>Cytophagia</taxon>
        <taxon>Cytophagales</taxon>
        <taxon>Spirosomataceae</taxon>
        <taxon>Dyadobacter</taxon>
    </lineage>
</organism>
<dbReference type="STRING" id="408657.SAMN04487995_1448"/>
<feature type="transmembrane region" description="Helical" evidence="1">
    <location>
        <begin position="20"/>
        <end position="44"/>
    </location>
</feature>
<keyword evidence="1" id="KW-0812">Transmembrane</keyword>
<feature type="transmembrane region" description="Helical" evidence="1">
    <location>
        <begin position="285"/>
        <end position="304"/>
    </location>
</feature>
<evidence type="ECO:0000313" key="3">
    <source>
        <dbReference type="Proteomes" id="UP000199532"/>
    </source>
</evidence>
<feature type="transmembrane region" description="Helical" evidence="1">
    <location>
        <begin position="316"/>
        <end position="349"/>
    </location>
</feature>
<feature type="transmembrane region" description="Helical" evidence="1">
    <location>
        <begin position="50"/>
        <end position="73"/>
    </location>
</feature>
<feature type="transmembrane region" description="Helical" evidence="1">
    <location>
        <begin position="186"/>
        <end position="206"/>
    </location>
</feature>
<keyword evidence="1" id="KW-1133">Transmembrane helix</keyword>
<gene>
    <name evidence="2" type="ORF">SAMN04487995_1448</name>
</gene>
<dbReference type="Proteomes" id="UP000199532">
    <property type="component" value="Unassembled WGS sequence"/>
</dbReference>
<feature type="transmembrane region" description="Helical" evidence="1">
    <location>
        <begin position="218"/>
        <end position="236"/>
    </location>
</feature>
<feature type="transmembrane region" description="Helical" evidence="1">
    <location>
        <begin position="256"/>
        <end position="279"/>
    </location>
</feature>
<keyword evidence="1" id="KW-0472">Membrane</keyword>
<evidence type="ECO:0000256" key="1">
    <source>
        <dbReference type="SAM" id="Phobius"/>
    </source>
</evidence>
<evidence type="ECO:0000313" key="2">
    <source>
        <dbReference type="EMBL" id="SEI57655.1"/>
    </source>
</evidence>
<keyword evidence="3" id="KW-1185">Reference proteome</keyword>
<dbReference type="AlphaFoldDB" id="A0A1H6S1M5"/>
<protein>
    <submittedName>
        <fullName evidence="2">Uncharacterized protein</fullName>
    </submittedName>
</protein>
<dbReference type="RefSeq" id="WP_090333934.1">
    <property type="nucleotide sequence ID" value="NZ_FNXY01000002.1"/>
</dbReference>
<feature type="transmembrane region" description="Helical" evidence="1">
    <location>
        <begin position="126"/>
        <end position="144"/>
    </location>
</feature>
<dbReference type="EMBL" id="FNXY01000002">
    <property type="protein sequence ID" value="SEI57655.1"/>
    <property type="molecule type" value="Genomic_DNA"/>
</dbReference>
<name>A0A1H6S1M5_9BACT</name>
<feature type="transmembrane region" description="Helical" evidence="1">
    <location>
        <begin position="94"/>
        <end position="114"/>
    </location>
</feature>
<sequence>MKILMLSTVQTFFRQRAGMFFVLLAILFGFMGGSEHYGFALFFLTDPFGMFYLAGIWILYTFLCSHFVSNLWIQPDYSFIYQTRLWPNFKRVSRFFLMALGFLQPILYYGVYILAIARQDKLLHRVWPIFIFYMFLSAAVVLVAEWRIRNPQLFNLKAKSSSAWPFPRPVSWIYWSIEWLIREKGLTFLTCKAGSVGIIICTLIYYQTDVYDIRLPAIGFSLGYLLNIGLSFELFYWENDVWLWNRSLPISMPERFLRTGIIHAVLLAPETLVALRYQIISFSEVMQLYILGLALIMLFHIYLYKQSALLEDMMKPVLSGFVILTFMILYKIPVWGIAAAGFVISYYLYFKWYGKENIKF</sequence>
<dbReference type="OrthoDB" id="933191at2"/>
<proteinExistence type="predicted"/>
<reference evidence="2 3" key="1">
    <citation type="submission" date="2016-10" db="EMBL/GenBank/DDBJ databases">
        <authorList>
            <person name="de Groot N.N."/>
        </authorList>
    </citation>
    <scope>NUCLEOTIDE SEQUENCE [LARGE SCALE GENOMIC DNA]</scope>
    <source>
        <strain evidence="2 3">DSM 19938</strain>
    </source>
</reference>
<accession>A0A1H6S1M5</accession>